<accession>A0AAN6ZML3</accession>
<dbReference type="GeneID" id="87817430"/>
<protein>
    <submittedName>
        <fullName evidence="1">Uncharacterized protein</fullName>
    </submittedName>
</protein>
<organism evidence="1 2">
    <name type="scientific">Dichotomopilus funicola</name>
    <dbReference type="NCBI Taxonomy" id="1934379"/>
    <lineage>
        <taxon>Eukaryota</taxon>
        <taxon>Fungi</taxon>
        <taxon>Dikarya</taxon>
        <taxon>Ascomycota</taxon>
        <taxon>Pezizomycotina</taxon>
        <taxon>Sordariomycetes</taxon>
        <taxon>Sordariomycetidae</taxon>
        <taxon>Sordariales</taxon>
        <taxon>Chaetomiaceae</taxon>
        <taxon>Dichotomopilus</taxon>
    </lineage>
</organism>
<sequence>MANFKTPILISALGKNASSTISRLAFHTPYGLVVEETADGVFDVRLSNPPSNSEQATKSNPSQPGYRYYFWPDYQLAFVFYELDWAGNPEDESHVDDEVLEERYGKVWFQALDDWVKRYEQAFEREDCKPDSHEALFPDPTDRLAWDLDRVLLAAWLALQPGVDSVEVQDDGGRKELLLEKEGIGETLGTYLRGL</sequence>
<dbReference type="RefSeq" id="XP_062636839.1">
    <property type="nucleotide sequence ID" value="XM_062780817.1"/>
</dbReference>
<gene>
    <name evidence="1" type="ORF">C8A04DRAFT_28895</name>
</gene>
<name>A0AAN6ZML3_9PEZI</name>
<dbReference type="EMBL" id="MU853586">
    <property type="protein sequence ID" value="KAK4143468.1"/>
    <property type="molecule type" value="Genomic_DNA"/>
</dbReference>
<comment type="caution">
    <text evidence="1">The sequence shown here is derived from an EMBL/GenBank/DDBJ whole genome shotgun (WGS) entry which is preliminary data.</text>
</comment>
<evidence type="ECO:0000313" key="2">
    <source>
        <dbReference type="Proteomes" id="UP001302676"/>
    </source>
</evidence>
<keyword evidence="2" id="KW-1185">Reference proteome</keyword>
<reference evidence="1" key="2">
    <citation type="submission" date="2023-05" db="EMBL/GenBank/DDBJ databases">
        <authorList>
            <consortium name="Lawrence Berkeley National Laboratory"/>
            <person name="Steindorff A."/>
            <person name="Hensen N."/>
            <person name="Bonometti L."/>
            <person name="Westerberg I."/>
            <person name="Brannstrom I.O."/>
            <person name="Guillou S."/>
            <person name="Cros-Aarteil S."/>
            <person name="Calhoun S."/>
            <person name="Haridas S."/>
            <person name="Kuo A."/>
            <person name="Mondo S."/>
            <person name="Pangilinan J."/>
            <person name="Riley R."/>
            <person name="Labutti K."/>
            <person name="Andreopoulos B."/>
            <person name="Lipzen A."/>
            <person name="Chen C."/>
            <person name="Yanf M."/>
            <person name="Daum C."/>
            <person name="Ng V."/>
            <person name="Clum A."/>
            <person name="Ohm R."/>
            <person name="Martin F."/>
            <person name="Silar P."/>
            <person name="Natvig D."/>
            <person name="Lalanne C."/>
            <person name="Gautier V."/>
            <person name="Ament-Velasquez S.L."/>
            <person name="Kruys A."/>
            <person name="Hutchinson M.I."/>
            <person name="Powell A.J."/>
            <person name="Barry K."/>
            <person name="Miller A.N."/>
            <person name="Grigoriev I.V."/>
            <person name="Debuchy R."/>
            <person name="Gladieux P."/>
            <person name="Thoren M.H."/>
            <person name="Johannesson H."/>
        </authorList>
    </citation>
    <scope>NUCLEOTIDE SEQUENCE</scope>
    <source>
        <strain evidence="1">CBS 141.50</strain>
    </source>
</reference>
<evidence type="ECO:0000313" key="1">
    <source>
        <dbReference type="EMBL" id="KAK4143468.1"/>
    </source>
</evidence>
<proteinExistence type="predicted"/>
<dbReference type="AlphaFoldDB" id="A0AAN6ZML3"/>
<dbReference type="Proteomes" id="UP001302676">
    <property type="component" value="Unassembled WGS sequence"/>
</dbReference>
<reference evidence="1" key="1">
    <citation type="journal article" date="2023" name="Mol. Phylogenet. Evol.">
        <title>Genome-scale phylogeny and comparative genomics of the fungal order Sordariales.</title>
        <authorList>
            <person name="Hensen N."/>
            <person name="Bonometti L."/>
            <person name="Westerberg I."/>
            <person name="Brannstrom I.O."/>
            <person name="Guillou S."/>
            <person name="Cros-Aarteil S."/>
            <person name="Calhoun S."/>
            <person name="Haridas S."/>
            <person name="Kuo A."/>
            <person name="Mondo S."/>
            <person name="Pangilinan J."/>
            <person name="Riley R."/>
            <person name="LaButti K."/>
            <person name="Andreopoulos B."/>
            <person name="Lipzen A."/>
            <person name="Chen C."/>
            <person name="Yan M."/>
            <person name="Daum C."/>
            <person name="Ng V."/>
            <person name="Clum A."/>
            <person name="Steindorff A."/>
            <person name="Ohm R.A."/>
            <person name="Martin F."/>
            <person name="Silar P."/>
            <person name="Natvig D.O."/>
            <person name="Lalanne C."/>
            <person name="Gautier V."/>
            <person name="Ament-Velasquez S.L."/>
            <person name="Kruys A."/>
            <person name="Hutchinson M.I."/>
            <person name="Powell A.J."/>
            <person name="Barry K."/>
            <person name="Miller A.N."/>
            <person name="Grigoriev I.V."/>
            <person name="Debuchy R."/>
            <person name="Gladieux P."/>
            <person name="Hiltunen Thoren M."/>
            <person name="Johannesson H."/>
        </authorList>
    </citation>
    <scope>NUCLEOTIDE SEQUENCE</scope>
    <source>
        <strain evidence="1">CBS 141.50</strain>
    </source>
</reference>